<dbReference type="EMBL" id="LXPE01000008">
    <property type="protein sequence ID" value="OBA27546.1"/>
    <property type="molecule type" value="Genomic_DNA"/>
</dbReference>
<evidence type="ECO:0000313" key="2">
    <source>
        <dbReference type="Proteomes" id="UP000092321"/>
    </source>
</evidence>
<accession>A0A1B7TFM4</accession>
<organism evidence="1 2">
    <name type="scientific">Hanseniaspora valbyensis NRRL Y-1626</name>
    <dbReference type="NCBI Taxonomy" id="766949"/>
    <lineage>
        <taxon>Eukaryota</taxon>
        <taxon>Fungi</taxon>
        <taxon>Dikarya</taxon>
        <taxon>Ascomycota</taxon>
        <taxon>Saccharomycotina</taxon>
        <taxon>Saccharomycetes</taxon>
        <taxon>Saccharomycodales</taxon>
        <taxon>Saccharomycodaceae</taxon>
        <taxon>Hanseniaspora</taxon>
    </lineage>
</organism>
<dbReference type="Proteomes" id="UP000092321">
    <property type="component" value="Unassembled WGS sequence"/>
</dbReference>
<evidence type="ECO:0000313" key="1">
    <source>
        <dbReference type="EMBL" id="OBA27546.1"/>
    </source>
</evidence>
<keyword evidence="2" id="KW-1185">Reference proteome</keyword>
<name>A0A1B7TFM4_9ASCO</name>
<reference evidence="2" key="1">
    <citation type="journal article" date="2016" name="Proc. Natl. Acad. Sci. U.S.A.">
        <title>Comparative genomics of biotechnologically important yeasts.</title>
        <authorList>
            <person name="Riley R."/>
            <person name="Haridas S."/>
            <person name="Wolfe K.H."/>
            <person name="Lopes M.R."/>
            <person name="Hittinger C.T."/>
            <person name="Goeker M."/>
            <person name="Salamov A.A."/>
            <person name="Wisecaver J.H."/>
            <person name="Long T.M."/>
            <person name="Calvey C.H."/>
            <person name="Aerts A.L."/>
            <person name="Barry K.W."/>
            <person name="Choi C."/>
            <person name="Clum A."/>
            <person name="Coughlan A.Y."/>
            <person name="Deshpande S."/>
            <person name="Douglass A.P."/>
            <person name="Hanson S.J."/>
            <person name="Klenk H.-P."/>
            <person name="LaButti K.M."/>
            <person name="Lapidus A."/>
            <person name="Lindquist E.A."/>
            <person name="Lipzen A.M."/>
            <person name="Meier-Kolthoff J.P."/>
            <person name="Ohm R.A."/>
            <person name="Otillar R.P."/>
            <person name="Pangilinan J.L."/>
            <person name="Peng Y."/>
            <person name="Rokas A."/>
            <person name="Rosa C.A."/>
            <person name="Scheuner C."/>
            <person name="Sibirny A.A."/>
            <person name="Slot J.C."/>
            <person name="Stielow J.B."/>
            <person name="Sun H."/>
            <person name="Kurtzman C.P."/>
            <person name="Blackwell M."/>
            <person name="Grigoriev I.V."/>
            <person name="Jeffries T.W."/>
        </authorList>
    </citation>
    <scope>NUCLEOTIDE SEQUENCE [LARGE SCALE GENOMIC DNA]</scope>
    <source>
        <strain evidence="2">NRRL Y-1626</strain>
    </source>
</reference>
<comment type="caution">
    <text evidence="1">The sequence shown here is derived from an EMBL/GenBank/DDBJ whole genome shotgun (WGS) entry which is preliminary data.</text>
</comment>
<dbReference type="AlphaFoldDB" id="A0A1B7TFM4"/>
<gene>
    <name evidence="1" type="ORF">HANVADRAFT_48201</name>
</gene>
<proteinExistence type="predicted"/>
<protein>
    <submittedName>
        <fullName evidence="1">Uncharacterized protein</fullName>
    </submittedName>
</protein>
<sequence length="611" mass="72240">MKPVYKIDNINYNKDGLLILTPKYINDKLIDISKKFIDVLIEFGNFSFIKEILLYNDRNENLSELKKFCEKISEYNEFGSNIKEMRVVNEIIFRIHSEYLSFKFAYPKLKQKWPDYMLHWDAILNEEQVPFSDDILKQKWPDYMLHWDTILNEEQVPFSDDIVNTAVIKETSLESNIINHKKNETPMFAEKEKTLDINEMLDKSVFFANFKPYKDSNKSYWKRNNEYDSNGLLILKPLLKRLPGYSASKINFCSILKEYFINLLGFKFTFDYPDIGMKTAGDISKHIKKINDSSNSSIQLTAETLKDLTETIHKVFLYYVYNFPDDITKWPPIAVDWGEIIQRSFIETKLLKKFLECATEINGKKYNKDKYLILEPEVMDATYVVETCVLLLKSLSEYTINIPYRKYVLCEEGDVSYNDWLNFQKFSRIQSQQNFFCKKFNAKEAEELCDKIHKEFLYFKAIHGTNRKNDWPQYLLIWEHLLTQSNSKENSMGISDNFKFANNNSIKASAYTNSNESIVTDIPESPIKQIAKKNSIISRKEEKYVKKKTRKLKNNIKILKQNLREMKKKHNLDILTLEKSVETNNLIFRSKLIAKDQEIEELKKKIENNNI</sequence>